<dbReference type="Proteomes" id="UP000263273">
    <property type="component" value="Unassembled WGS sequence"/>
</dbReference>
<gene>
    <name evidence="1" type="ORF">DDZ44_04415</name>
</gene>
<name>A0A354YV01_9FIRM</name>
<reference evidence="1 2" key="1">
    <citation type="journal article" date="2018" name="Nat. Biotechnol.">
        <title>A standardized bacterial taxonomy based on genome phylogeny substantially revises the tree of life.</title>
        <authorList>
            <person name="Parks D.H."/>
            <person name="Chuvochina M."/>
            <person name="Waite D.W."/>
            <person name="Rinke C."/>
            <person name="Skarshewski A."/>
            <person name="Chaumeil P.A."/>
            <person name="Hugenholtz P."/>
        </authorList>
    </citation>
    <scope>NUCLEOTIDE SEQUENCE [LARGE SCALE GENOMIC DNA]</scope>
    <source>
        <strain evidence="1">UBA10948</strain>
    </source>
</reference>
<feature type="non-terminal residue" evidence="1">
    <location>
        <position position="1"/>
    </location>
</feature>
<dbReference type="InterPro" id="IPR037171">
    <property type="entry name" value="NagB/RpiA_transferase-like"/>
</dbReference>
<dbReference type="STRING" id="378794.GCA_001570625_00645"/>
<comment type="caution">
    <text evidence="1">The sequence shown here is derived from an EMBL/GenBank/DDBJ whole genome shotgun (WGS) entry which is preliminary data.</text>
</comment>
<dbReference type="GO" id="GO:0016740">
    <property type="term" value="F:transferase activity"/>
    <property type="evidence" value="ECO:0007669"/>
    <property type="project" value="UniProtKB-KW"/>
</dbReference>
<proteinExistence type="predicted"/>
<dbReference type="Gene3D" id="3.40.1080.10">
    <property type="entry name" value="Glutaconate Coenzyme A-transferase"/>
    <property type="match status" value="1"/>
</dbReference>
<protein>
    <submittedName>
        <fullName evidence="1">Acyl CoA--acetate/3-ketoacid CoA transferase subunit alpha</fullName>
    </submittedName>
</protein>
<organism evidence="1 2">
    <name type="scientific">Syntrophomonas wolfei</name>
    <dbReference type="NCBI Taxonomy" id="863"/>
    <lineage>
        <taxon>Bacteria</taxon>
        <taxon>Bacillati</taxon>
        <taxon>Bacillota</taxon>
        <taxon>Clostridia</taxon>
        <taxon>Eubacteriales</taxon>
        <taxon>Syntrophomonadaceae</taxon>
        <taxon>Syntrophomonas</taxon>
    </lineage>
</organism>
<dbReference type="AlphaFoldDB" id="A0A354YV01"/>
<sequence>QTYTDAEVIKAADKVIVLAEEVVPDSYLRSEPEKNIATGYSIDYVVELPWSAHPTGSQGYYDVDADFIRNFYSASKSKAGYDKWAEEWIFGVDSHEQYLEKLGISNLEKLRANKVLGYSTRVKRGSR</sequence>
<evidence type="ECO:0000313" key="2">
    <source>
        <dbReference type="Proteomes" id="UP000263273"/>
    </source>
</evidence>
<dbReference type="SUPFAM" id="SSF100950">
    <property type="entry name" value="NagB/RpiA/CoA transferase-like"/>
    <property type="match status" value="1"/>
</dbReference>
<accession>A0A354YV01</accession>
<dbReference type="EMBL" id="DNZF01000095">
    <property type="protein sequence ID" value="HBK53165.1"/>
    <property type="molecule type" value="Genomic_DNA"/>
</dbReference>
<keyword evidence="1" id="KW-0808">Transferase</keyword>
<evidence type="ECO:0000313" key="1">
    <source>
        <dbReference type="EMBL" id="HBK53165.1"/>
    </source>
</evidence>